<dbReference type="Pfam" id="PF00361">
    <property type="entry name" value="Proton_antipo_M"/>
    <property type="match status" value="1"/>
</dbReference>
<feature type="transmembrane region" description="Helical" evidence="16">
    <location>
        <begin position="383"/>
        <end position="408"/>
    </location>
</feature>
<feature type="transmembrane region" description="Helical" evidence="16">
    <location>
        <begin position="282"/>
        <end position="301"/>
    </location>
</feature>
<sequence>MLVSSVSILGMLAGSMVLAVFVSKFYSVVSNVLLLGAFFSVLLLNSSGLGERSLSSLVSVDSVSSFLIVLSFWISAMMIQSSYFYLKSSSSFVVTVGSLCLVLVMSFSVDSMLLFYIMFEVSLVPTLILILVWGYQPERIQAGMSMFVYTLLGSFPLLVGVIFLSDLNFHSSFFYLGDMGLGWDSDFCLFLVWFVFMLGFLLKVPVYLGHLWLPKAHVEAPVSGSMILAGVLLKLGGYGLIRLSCSGLWSVNVLVLVLVFSICLIGMVTTSMVCLRQSDVKSLIAYSSVGHMALVVVGVVSGTSWGYVGALVMMVSHGVCSSGLFSSANNWYLLSGSRSLFITKGMVFISPVLVMGWFILSASNMSAPSMSLVGEILLAGSGLSSASVCVFGLMFSVFFVGVYCIFLYSQVSHGVVSSQVSHSLAPPEVFFVVGALHWVPLFVFLFVPNVFV</sequence>
<dbReference type="GO" id="GO:0003954">
    <property type="term" value="F:NADH dehydrogenase activity"/>
    <property type="evidence" value="ECO:0007669"/>
    <property type="project" value="TreeGrafter"/>
</dbReference>
<dbReference type="PANTHER" id="PTHR43507">
    <property type="entry name" value="NADH-UBIQUINONE OXIDOREDUCTASE CHAIN 4"/>
    <property type="match status" value="1"/>
</dbReference>
<dbReference type="GO" id="GO:0015990">
    <property type="term" value="P:electron transport coupled proton transport"/>
    <property type="evidence" value="ECO:0007669"/>
    <property type="project" value="TreeGrafter"/>
</dbReference>
<evidence type="ECO:0000256" key="11">
    <source>
        <dbReference type="ARBA" id="ARBA00023027"/>
    </source>
</evidence>
<dbReference type="GO" id="GO:0048039">
    <property type="term" value="F:ubiquinone binding"/>
    <property type="evidence" value="ECO:0007669"/>
    <property type="project" value="TreeGrafter"/>
</dbReference>
<feature type="transmembrane region" description="Helical" evidence="16">
    <location>
        <begin position="340"/>
        <end position="363"/>
    </location>
</feature>
<keyword evidence="8" id="KW-1278">Translocase</keyword>
<comment type="similarity">
    <text evidence="2 16">Belongs to the complex I subunit 4 family.</text>
</comment>
<feature type="domain" description="NADH:quinone oxidoreductase/Mrp antiporter transmembrane" evidence="17">
    <location>
        <begin position="111"/>
        <end position="389"/>
    </location>
</feature>
<dbReference type="RefSeq" id="NP_203514.1">
    <property type="nucleotide sequence ID" value="NC_003086.1"/>
</dbReference>
<accession>Q953X1</accession>
<dbReference type="CTD" id="4538"/>
<keyword evidence="6 16" id="KW-0679">Respiratory chain</keyword>
<evidence type="ECO:0000256" key="2">
    <source>
        <dbReference type="ARBA" id="ARBA00009025"/>
    </source>
</evidence>
<comment type="subcellular location">
    <subcellularLocation>
        <location evidence="1 16">Mitochondrion membrane</location>
        <topology evidence="1 16">Multi-pass membrane protein</topology>
    </subcellularLocation>
</comment>
<evidence type="ECO:0000256" key="12">
    <source>
        <dbReference type="ARBA" id="ARBA00023075"/>
    </source>
</evidence>
<proteinExistence type="inferred from homology"/>
<evidence type="ECO:0000256" key="14">
    <source>
        <dbReference type="ARBA" id="ARBA00023136"/>
    </source>
</evidence>
<feature type="transmembrane region" description="Helical" evidence="16">
    <location>
        <begin position="62"/>
        <end position="79"/>
    </location>
</feature>
<evidence type="ECO:0000256" key="1">
    <source>
        <dbReference type="ARBA" id="ARBA00004225"/>
    </source>
</evidence>
<protein>
    <recommendedName>
        <fullName evidence="4 16">NADH-ubiquinone oxidoreductase chain 4</fullName>
        <ecNumber evidence="3 16">7.1.1.2</ecNumber>
    </recommendedName>
</protein>
<reference evidence="19" key="1">
    <citation type="journal article" date="2001" name="Mol. Biol. Evol.">
        <title>The complete mitochondrial genome of the articulate brachiopod Terebratalia transversa.</title>
        <authorList>
            <person name="Helfenbein K.G."/>
            <person name="Brown W.M."/>
            <person name="Boore J.L."/>
        </authorList>
    </citation>
    <scope>NUCLEOTIDE SEQUENCE</scope>
</reference>
<evidence type="ECO:0000256" key="10">
    <source>
        <dbReference type="ARBA" id="ARBA00022989"/>
    </source>
</evidence>
<comment type="catalytic activity">
    <reaction evidence="15 16">
        <text>a ubiquinone + NADH + 5 H(+)(in) = a ubiquinol + NAD(+) + 4 H(+)(out)</text>
        <dbReference type="Rhea" id="RHEA:29091"/>
        <dbReference type="Rhea" id="RHEA-COMP:9565"/>
        <dbReference type="Rhea" id="RHEA-COMP:9566"/>
        <dbReference type="ChEBI" id="CHEBI:15378"/>
        <dbReference type="ChEBI" id="CHEBI:16389"/>
        <dbReference type="ChEBI" id="CHEBI:17976"/>
        <dbReference type="ChEBI" id="CHEBI:57540"/>
        <dbReference type="ChEBI" id="CHEBI:57945"/>
        <dbReference type="EC" id="7.1.1.2"/>
    </reaction>
</comment>
<feature type="transmembrane region" description="Helical" evidence="16">
    <location>
        <begin position="32"/>
        <end position="50"/>
    </location>
</feature>
<dbReference type="GO" id="GO:0042773">
    <property type="term" value="P:ATP synthesis coupled electron transport"/>
    <property type="evidence" value="ECO:0007669"/>
    <property type="project" value="InterPro"/>
</dbReference>
<dbReference type="EMBL" id="AF331161">
    <property type="protein sequence ID" value="AAK95505.1"/>
    <property type="molecule type" value="Genomic_DNA"/>
</dbReference>
<keyword evidence="13 16" id="KW-0496">Mitochondrion</keyword>
<dbReference type="PANTHER" id="PTHR43507:SF20">
    <property type="entry name" value="NADH-UBIQUINONE OXIDOREDUCTASE CHAIN 4"/>
    <property type="match status" value="1"/>
</dbReference>
<dbReference type="InterPro" id="IPR000260">
    <property type="entry name" value="NADH4_N"/>
</dbReference>
<evidence type="ECO:0000256" key="13">
    <source>
        <dbReference type="ARBA" id="ARBA00023128"/>
    </source>
</evidence>
<evidence type="ECO:0000256" key="3">
    <source>
        <dbReference type="ARBA" id="ARBA00012944"/>
    </source>
</evidence>
<feature type="transmembrane region" description="Helical" evidence="16">
    <location>
        <begin position="115"/>
        <end position="135"/>
    </location>
</feature>
<dbReference type="GO" id="GO:0008137">
    <property type="term" value="F:NADH dehydrogenase (ubiquinone) activity"/>
    <property type="evidence" value="ECO:0007669"/>
    <property type="project" value="UniProtKB-UniRule"/>
</dbReference>
<evidence type="ECO:0000259" key="18">
    <source>
        <dbReference type="Pfam" id="PF01059"/>
    </source>
</evidence>
<evidence type="ECO:0000259" key="17">
    <source>
        <dbReference type="Pfam" id="PF00361"/>
    </source>
</evidence>
<comment type="function">
    <text evidence="16">Core subunit of the mitochondrial membrane respiratory chain NADH dehydrogenase (Complex I) which catalyzes electron transfer from NADH through the respiratory chain, using ubiquinone as an electron acceptor. Essential for the catalytic activity and assembly of complex I.</text>
</comment>
<keyword evidence="12 16" id="KW-0830">Ubiquinone</keyword>
<dbReference type="GeneID" id="803814"/>
<organism evidence="19">
    <name type="scientific">Terebratalia transversa</name>
    <name type="common">Transverse lampshell</name>
    <dbReference type="NCBI Taxonomy" id="34513"/>
    <lineage>
        <taxon>Eukaryota</taxon>
        <taxon>Metazoa</taxon>
        <taxon>Spiralia</taxon>
        <taxon>Lophotrochozoa</taxon>
        <taxon>Brachiopoda</taxon>
        <taxon>Rhynchonelliformea</taxon>
        <taxon>Rhynchonellata</taxon>
        <taxon>Terebratellidina</taxon>
        <taxon>Laqueoidea</taxon>
        <taxon>Laqueidae</taxon>
        <taxon>Terebratalia</taxon>
    </lineage>
</organism>
<dbReference type="Pfam" id="PF01059">
    <property type="entry name" value="Oxidored_q5_N"/>
    <property type="match status" value="1"/>
</dbReference>
<evidence type="ECO:0000256" key="6">
    <source>
        <dbReference type="ARBA" id="ARBA00022660"/>
    </source>
</evidence>
<dbReference type="InterPro" id="IPR003918">
    <property type="entry name" value="NADH_UbQ_OxRdtase"/>
</dbReference>
<feature type="transmembrane region" description="Helical" evidence="16">
    <location>
        <begin position="429"/>
        <end position="451"/>
    </location>
</feature>
<feature type="transmembrane region" description="Helical" evidence="16">
    <location>
        <begin position="91"/>
        <end position="109"/>
    </location>
</feature>
<evidence type="ECO:0000313" key="19">
    <source>
        <dbReference type="EMBL" id="AAK95505.1"/>
    </source>
</evidence>
<feature type="transmembrane region" description="Helical" evidence="16">
    <location>
        <begin position="147"/>
        <end position="167"/>
    </location>
</feature>
<keyword evidence="7 16" id="KW-0812">Transmembrane</keyword>
<feature type="domain" description="NADH:ubiquinone oxidoreductase chain 4 N-terminal" evidence="18">
    <location>
        <begin position="11"/>
        <end position="105"/>
    </location>
</feature>
<keyword evidence="11 16" id="KW-0520">NAD</keyword>
<keyword evidence="10 16" id="KW-1133">Transmembrane helix</keyword>
<keyword evidence="14 16" id="KW-0472">Membrane</keyword>
<evidence type="ECO:0000256" key="7">
    <source>
        <dbReference type="ARBA" id="ARBA00022692"/>
    </source>
</evidence>
<evidence type="ECO:0000256" key="9">
    <source>
        <dbReference type="ARBA" id="ARBA00022982"/>
    </source>
</evidence>
<feature type="transmembrane region" description="Helical" evidence="16">
    <location>
        <begin position="6"/>
        <end position="25"/>
    </location>
</feature>
<keyword evidence="5 16" id="KW-0813">Transport</keyword>
<dbReference type="EC" id="7.1.1.2" evidence="3 16"/>
<feature type="transmembrane region" description="Helical" evidence="16">
    <location>
        <begin position="187"/>
        <end position="208"/>
    </location>
</feature>
<keyword evidence="9 16" id="KW-0249">Electron transport</keyword>
<dbReference type="AlphaFoldDB" id="Q953X1"/>
<dbReference type="GO" id="GO:0031966">
    <property type="term" value="C:mitochondrial membrane"/>
    <property type="evidence" value="ECO:0007669"/>
    <property type="project" value="UniProtKB-SubCell"/>
</dbReference>
<feature type="transmembrane region" description="Helical" evidence="16">
    <location>
        <begin position="307"/>
        <end position="328"/>
    </location>
</feature>
<evidence type="ECO:0000256" key="15">
    <source>
        <dbReference type="ARBA" id="ARBA00049551"/>
    </source>
</evidence>
<evidence type="ECO:0000256" key="8">
    <source>
        <dbReference type="ARBA" id="ARBA00022967"/>
    </source>
</evidence>
<name>Q953X1_TERTR</name>
<feature type="transmembrane region" description="Helical" evidence="16">
    <location>
        <begin position="220"/>
        <end position="241"/>
    </location>
</feature>
<dbReference type="InterPro" id="IPR001750">
    <property type="entry name" value="ND/Mrp_TM"/>
</dbReference>
<feature type="transmembrane region" description="Helical" evidence="16">
    <location>
        <begin position="253"/>
        <end position="275"/>
    </location>
</feature>
<evidence type="ECO:0000256" key="16">
    <source>
        <dbReference type="RuleBase" id="RU003297"/>
    </source>
</evidence>
<geneLocation type="mitochondrion" evidence="19"/>
<evidence type="ECO:0000256" key="5">
    <source>
        <dbReference type="ARBA" id="ARBA00022448"/>
    </source>
</evidence>
<evidence type="ECO:0000256" key="4">
    <source>
        <dbReference type="ARBA" id="ARBA00021006"/>
    </source>
</evidence>
<dbReference type="PRINTS" id="PR01437">
    <property type="entry name" value="NUOXDRDTASE4"/>
</dbReference>